<dbReference type="InterPro" id="IPR009050">
    <property type="entry name" value="Globin-like_sf"/>
</dbReference>
<keyword evidence="1" id="KW-0677">Repeat</keyword>
<keyword evidence="3" id="KW-0472">Membrane</keyword>
<feature type="transmembrane region" description="Helical" evidence="3">
    <location>
        <begin position="1065"/>
        <end position="1088"/>
    </location>
</feature>
<protein>
    <recommendedName>
        <fullName evidence="6">Globin family profile domain-containing protein</fullName>
    </recommendedName>
</protein>
<evidence type="ECO:0000256" key="2">
    <source>
        <dbReference type="SAM" id="MobiDB-lite"/>
    </source>
</evidence>
<reference evidence="4" key="1">
    <citation type="submission" date="2021-02" db="EMBL/GenBank/DDBJ databases">
        <authorList>
            <person name="Dougan E. K."/>
            <person name="Rhodes N."/>
            <person name="Thang M."/>
            <person name="Chan C."/>
        </authorList>
    </citation>
    <scope>NUCLEOTIDE SEQUENCE</scope>
</reference>
<dbReference type="CDD" id="cd01040">
    <property type="entry name" value="Mb-like"/>
    <property type="match status" value="2"/>
</dbReference>
<feature type="transmembrane region" description="Helical" evidence="3">
    <location>
        <begin position="1095"/>
        <end position="1115"/>
    </location>
</feature>
<name>A0A813KA52_POLGL</name>
<feature type="region of interest" description="Disordered" evidence="2">
    <location>
        <begin position="1"/>
        <end position="24"/>
    </location>
</feature>
<comment type="caution">
    <text evidence="4">The sequence shown here is derived from an EMBL/GenBank/DDBJ whole genome shotgun (WGS) entry which is preliminary data.</text>
</comment>
<dbReference type="InterPro" id="IPR044399">
    <property type="entry name" value="Mb-like_M"/>
</dbReference>
<feature type="compositionally biased region" description="Basic and acidic residues" evidence="2">
    <location>
        <begin position="455"/>
        <end position="467"/>
    </location>
</feature>
<dbReference type="InterPro" id="IPR012292">
    <property type="entry name" value="Globin/Proto"/>
</dbReference>
<feature type="region of interest" description="Disordered" evidence="2">
    <location>
        <begin position="1300"/>
        <end position="1334"/>
    </location>
</feature>
<dbReference type="GO" id="GO:0020037">
    <property type="term" value="F:heme binding"/>
    <property type="evidence" value="ECO:0007669"/>
    <property type="project" value="InterPro"/>
</dbReference>
<feature type="compositionally biased region" description="Polar residues" evidence="2">
    <location>
        <begin position="475"/>
        <end position="500"/>
    </location>
</feature>
<dbReference type="EMBL" id="CAJNNW010028155">
    <property type="protein sequence ID" value="CAE8694902.1"/>
    <property type="molecule type" value="Genomic_DNA"/>
</dbReference>
<sequence length="1334" mass="147459">RFGGSTSPAAQWPEEPDREDSQADRFKRLEKTILRAVKKMNAAASGKQGKKLSSGDASRLVSGLVRGNCLACLVGRELTSEVLAGDEEALVAAADVLYKALRADGQLKKFFVAASNESVISLATILRRFLASAFDGDEWPMLNISPALVGPPAFSGLADAILTAANRPSPLGEDPLVAAMGLLCKDMKSDLRVQAFYEQIRDAVDIGASGSYLDQEVASDDEDVADGIDAGEGTAAILNSVRGAADTEVNTSSLDDMVMGSQQAEETQRCWARFLHSFASRDLAGDAIYAALFDVAPSLQSLFKTPRAVMSMRLMMGFNQLILSLQDGMNTRLLVETLGFRHLDLDVTVPRVVIFRDAILDLVHSELGDQLTTPALDGLRWTLNYAGGGFIFIRTKYAERLKILASSWRTASGKEADELEAGLGEETDPSGTMGEGPSEAAIQGSNGELSNKQVMAEEKEKKSKSLWDRWGGGNQNDSLENSKQLGNSTAHDSSKLNTAHTKMQGVPTTYDEMFRFNAAVMGLANNLWMYEVLASFDAIVTNIANTYRLQEECDVLSLRFAKLTGTIRLPEYKAVMLASLRSLVPKNWDSAHEVAWNWLWENVEPLLQVQLGRPVAMQRLLGRYLGSLEEDGRQKWRTQFFAKFFELAPAGQNYFKQSTSRLYFIADRVLDMSLDLYKQPKDMVDDISALGLRHVGYGIPTELFDPFVTGCIQVLHELTSDSELADAFGWSVGLMCRLMVRTINEGSTVVMKAINTNSASQAKKALACAPRGKRATWMLNISVGTQSISPFLWSISSGSMEVAKVIMTDLLTIRADRDKYYYGVDELFERHPDIVQILTQEAPMLVPTMLDGMLWRSRVAPGGQRRVNIYLKNLLVNAEGDFANALHWISVMQDPRIVTQPVVVNLTNLLWNSIIYRSFLMSKTWLLFTLVVFLLSQSILKHLNAGNPTESERVAIFVCRAFVYLCSMTELIYYRTKTLCKAMKNGEIVRIGRVPVPKCYVEDWCEVVSVLLTLVLIAMFTQEPIFYCLQNSDDDFEGAGLFTEACPAAREVAESYAIMSMVAMLLYFALLIDFSALSTDLSAFVLVAGRVLPELGLYLLAVSFMIVAFASSISATTEVTHDFSGIPQSGLTLFEMSLSMYPTERFAALQDLPCAFTWVGMFQFIVTIFLTSLLIAQLNGSYLEVFGSMVGNARISRIEIIVETMPSIRVRRFHQFIESLKLDDRLEFGEGDVGLPGGIQVLEAANLNPTNVDSIRRFGGSTSPAMQWPEEHDSEDSKEDCFKRLEKTIIRAVKKMNAVSSGRKAGFGQPPLNKMETTSKHNGNNDRQQLVVPS</sequence>
<evidence type="ECO:0000256" key="1">
    <source>
        <dbReference type="ARBA" id="ARBA00022737"/>
    </source>
</evidence>
<dbReference type="GO" id="GO:0098703">
    <property type="term" value="P:calcium ion import across plasma membrane"/>
    <property type="evidence" value="ECO:0007669"/>
    <property type="project" value="TreeGrafter"/>
</dbReference>
<dbReference type="GO" id="GO:0005216">
    <property type="term" value="F:monoatomic ion channel activity"/>
    <property type="evidence" value="ECO:0007669"/>
    <property type="project" value="InterPro"/>
</dbReference>
<dbReference type="Gene3D" id="1.10.490.10">
    <property type="entry name" value="Globins"/>
    <property type="match status" value="2"/>
</dbReference>
<feature type="region of interest" description="Disordered" evidence="2">
    <location>
        <begin position="1260"/>
        <end position="1279"/>
    </location>
</feature>
<proteinExistence type="predicted"/>
<gene>
    <name evidence="4" type="ORF">PGLA2088_LOCUS29081</name>
</gene>
<feature type="transmembrane region" description="Helical" evidence="3">
    <location>
        <begin position="1155"/>
        <end position="1176"/>
    </location>
</feature>
<evidence type="ECO:0000313" key="5">
    <source>
        <dbReference type="Proteomes" id="UP000626109"/>
    </source>
</evidence>
<evidence type="ECO:0008006" key="6">
    <source>
        <dbReference type="Google" id="ProtNLM"/>
    </source>
</evidence>
<accession>A0A813KA52</accession>
<dbReference type="InterPro" id="IPR024862">
    <property type="entry name" value="TRPV"/>
</dbReference>
<keyword evidence="3" id="KW-0812">Transmembrane</keyword>
<organism evidence="4 5">
    <name type="scientific">Polarella glacialis</name>
    <name type="common">Dinoflagellate</name>
    <dbReference type="NCBI Taxonomy" id="89957"/>
    <lineage>
        <taxon>Eukaryota</taxon>
        <taxon>Sar</taxon>
        <taxon>Alveolata</taxon>
        <taxon>Dinophyceae</taxon>
        <taxon>Suessiales</taxon>
        <taxon>Suessiaceae</taxon>
        <taxon>Polarella</taxon>
    </lineage>
</organism>
<dbReference type="GO" id="GO:0005886">
    <property type="term" value="C:plasma membrane"/>
    <property type="evidence" value="ECO:0007669"/>
    <property type="project" value="TreeGrafter"/>
</dbReference>
<keyword evidence="3" id="KW-1133">Transmembrane helix</keyword>
<dbReference type="Proteomes" id="UP000626109">
    <property type="component" value="Unassembled WGS sequence"/>
</dbReference>
<dbReference type="SUPFAM" id="SSF46458">
    <property type="entry name" value="Globin-like"/>
    <property type="match status" value="2"/>
</dbReference>
<feature type="compositionally biased region" description="Polar residues" evidence="2">
    <location>
        <begin position="443"/>
        <end position="453"/>
    </location>
</feature>
<dbReference type="PANTHER" id="PTHR10582:SF2">
    <property type="entry name" value="INACTIVE"/>
    <property type="match status" value="1"/>
</dbReference>
<feature type="region of interest" description="Disordered" evidence="2">
    <location>
        <begin position="423"/>
        <end position="500"/>
    </location>
</feature>
<feature type="non-terminal residue" evidence="4">
    <location>
        <position position="1334"/>
    </location>
</feature>
<dbReference type="PANTHER" id="PTHR10582">
    <property type="entry name" value="TRANSIENT RECEPTOR POTENTIAL ION CHANNEL PROTEIN"/>
    <property type="match status" value="1"/>
</dbReference>
<evidence type="ECO:0000313" key="4">
    <source>
        <dbReference type="EMBL" id="CAE8694902.1"/>
    </source>
</evidence>
<evidence type="ECO:0000256" key="3">
    <source>
        <dbReference type="SAM" id="Phobius"/>
    </source>
</evidence>
<dbReference type="GO" id="GO:0019825">
    <property type="term" value="F:oxygen binding"/>
    <property type="evidence" value="ECO:0007669"/>
    <property type="project" value="InterPro"/>
</dbReference>